<proteinExistence type="predicted"/>
<protein>
    <submittedName>
        <fullName evidence="1">Uncharacterized protein</fullName>
    </submittedName>
</protein>
<evidence type="ECO:0000313" key="2">
    <source>
        <dbReference type="Proteomes" id="UP000005444"/>
    </source>
</evidence>
<dbReference type="PATRIC" id="fig|701521.8.peg.858"/>
<dbReference type="STRING" id="701521.PECL_910"/>
<dbReference type="KEGG" id="pce:PECL_910"/>
<dbReference type="RefSeq" id="WP_014215376.1">
    <property type="nucleotide sequence ID" value="NC_016605.1"/>
</dbReference>
<organism evidence="1 2">
    <name type="scientific">Pediococcus claussenii (strain ATCC BAA-344 / DSM 14800 / JCM 18046 / KCTC 3811 / LMG 21948 / P06)</name>
    <dbReference type="NCBI Taxonomy" id="701521"/>
    <lineage>
        <taxon>Bacteria</taxon>
        <taxon>Bacillati</taxon>
        <taxon>Bacillota</taxon>
        <taxon>Bacilli</taxon>
        <taxon>Lactobacillales</taxon>
        <taxon>Lactobacillaceae</taxon>
        <taxon>Pediococcus</taxon>
    </lineage>
</organism>
<dbReference type="Proteomes" id="UP000005444">
    <property type="component" value="Chromosome"/>
</dbReference>
<gene>
    <name evidence="1" type="ordered locus">PECL_910</name>
</gene>
<dbReference type="AlphaFoldDB" id="G8PD44"/>
<sequence length="105" mass="12461">MINSNKYKVKDWSPKFNKKAAEVMRTSKIWDETGLFSKFDDQSFVDQQNYLKQTIAKELKIKLVTSFNERTIFAVCGINDEHQIFYCAEKEKQLEFNATDFKELF</sequence>
<keyword evidence="2" id="KW-1185">Reference proteome</keyword>
<name>G8PD44_PEDCP</name>
<dbReference type="HOGENOM" id="CLU_2303235_0_0_9"/>
<reference evidence="1 2" key="1">
    <citation type="journal article" date="2012" name="J. Bacteriol.">
        <title>Complete Genome Sequence of the Beer Spoilage Organism Pediococcus claussenii ATCC BAA-344T.</title>
        <authorList>
            <person name="Pittet V."/>
            <person name="Abegunde T."/>
            <person name="Marfleet T."/>
            <person name="Haakensen M."/>
            <person name="Morrow K."/>
            <person name="Jayaprakash T."/>
            <person name="Schroeder K."/>
            <person name="Trost B."/>
            <person name="Byrns S."/>
            <person name="Bergsveinson J."/>
            <person name="Kusalik A."/>
            <person name="Ziola B."/>
        </authorList>
    </citation>
    <scope>NUCLEOTIDE SEQUENCE [LARGE SCALE GENOMIC DNA]</scope>
    <source>
        <strain evidence="1 2">ATCC BAA-344</strain>
    </source>
</reference>
<evidence type="ECO:0000313" key="1">
    <source>
        <dbReference type="EMBL" id="AEV95179.1"/>
    </source>
</evidence>
<accession>G8PD44</accession>
<dbReference type="EMBL" id="CP003137">
    <property type="protein sequence ID" value="AEV95179.1"/>
    <property type="molecule type" value="Genomic_DNA"/>
</dbReference>